<accession>F0J677</accession>
<dbReference type="HOGENOM" id="CLU_087195_3_0_5"/>
<evidence type="ECO:0000256" key="3">
    <source>
        <dbReference type="HAMAP-Rule" id="MF_00298"/>
    </source>
</evidence>
<protein>
    <recommendedName>
        <fullName evidence="3">RNA pyrophosphohydrolase</fullName>
        <ecNumber evidence="3">3.6.1.-</ecNumber>
    </recommendedName>
    <alternativeName>
        <fullName evidence="3">(Di)nucleoside polyphosphate hydrolase</fullName>
    </alternativeName>
</protein>
<comment type="cofactor">
    <cofactor evidence="3">
        <name>a divalent metal cation</name>
        <dbReference type="ChEBI" id="CHEBI:60240"/>
    </cofactor>
</comment>
<comment type="similarity">
    <text evidence="3">Belongs to the Nudix hydrolase family. RppH subfamily.</text>
</comment>
<dbReference type="InterPro" id="IPR000086">
    <property type="entry name" value="NUDIX_hydrolase_dom"/>
</dbReference>
<dbReference type="EC" id="3.6.1.-" evidence="3"/>
<gene>
    <name evidence="3 4" type="primary">rppH</name>
    <name evidence="3" type="synonym">nudH</name>
    <name evidence="4" type="ordered locus">ACMV_09860</name>
</gene>
<dbReference type="Gene3D" id="3.90.79.10">
    <property type="entry name" value="Nucleoside Triphosphate Pyrophosphohydrolase"/>
    <property type="match status" value="1"/>
</dbReference>
<dbReference type="RefSeq" id="WP_007424438.1">
    <property type="nucleotide sequence ID" value="NC_015186.1"/>
</dbReference>
<dbReference type="InterPro" id="IPR020084">
    <property type="entry name" value="NUDIX_hydrolase_CS"/>
</dbReference>
<dbReference type="SUPFAM" id="SSF55811">
    <property type="entry name" value="Nudix"/>
    <property type="match status" value="1"/>
</dbReference>
<sequence length="164" mass="18354">MTGATALPYRSNVGAALFSRAGKILVARRADLGPDAAYQWQLPQGGIDGDEDPAAAVLRELDEEIGTTAVELLGEIPEWLSYDFPPDVVAKFGARHRGQRQRWFALRFLGTDDMIRLDAHAHPEFDEWRWTELSSIPALAVPFKRPIYERLARDFARFAKTDGA</sequence>
<dbReference type="HAMAP" id="MF_00298">
    <property type="entry name" value="Nudix_RppH"/>
    <property type="match status" value="1"/>
</dbReference>
<dbReference type="PANTHER" id="PTHR11839:SF22">
    <property type="entry name" value="NUDIX HYDROLASE 26, CHLOROPLASTIC"/>
    <property type="match status" value="1"/>
</dbReference>
<feature type="short sequence motif" description="Nudix box" evidence="3">
    <location>
        <begin position="45"/>
        <end position="66"/>
    </location>
</feature>
<proteinExistence type="inferred from homology"/>
<dbReference type="CDD" id="cd03671">
    <property type="entry name" value="NUDIX_Ap4A_hydrolase_plant_like"/>
    <property type="match status" value="1"/>
</dbReference>
<dbReference type="PROSITE" id="PS51462">
    <property type="entry name" value="NUDIX"/>
    <property type="match status" value="1"/>
</dbReference>
<dbReference type="GO" id="GO:0008893">
    <property type="term" value="F:guanosine-3',5'-bis(diphosphate) 3'-diphosphatase activity"/>
    <property type="evidence" value="ECO:0007669"/>
    <property type="project" value="TreeGrafter"/>
</dbReference>
<dbReference type="NCBIfam" id="NF001938">
    <property type="entry name" value="PRK00714.1-5"/>
    <property type="match status" value="1"/>
</dbReference>
<dbReference type="InterPro" id="IPR022927">
    <property type="entry name" value="RppH"/>
</dbReference>
<evidence type="ECO:0000256" key="1">
    <source>
        <dbReference type="ARBA" id="ARBA00001946"/>
    </source>
</evidence>
<comment type="function">
    <text evidence="3">Accelerates the degradation of transcripts by removing pyrophosphate from the 5'-end of triphosphorylated RNA, leading to a more labile monophosphorylated state that can stimulate subsequent ribonuclease cleavage.</text>
</comment>
<dbReference type="PROSITE" id="PS00893">
    <property type="entry name" value="NUDIX_BOX"/>
    <property type="match status" value="1"/>
</dbReference>
<dbReference type="EMBL" id="AP012035">
    <property type="protein sequence ID" value="BAJ80333.1"/>
    <property type="molecule type" value="Genomic_DNA"/>
</dbReference>
<dbReference type="Pfam" id="PF00293">
    <property type="entry name" value="NUDIX"/>
    <property type="match status" value="1"/>
</dbReference>
<dbReference type="AlphaFoldDB" id="F0J677"/>
<reference evidence="4 5" key="1">
    <citation type="submission" date="2010-12" db="EMBL/GenBank/DDBJ databases">
        <title>Whole genome sequence of Acidiphilium multivorum AIU301.</title>
        <authorList>
            <person name="Narita-Yamada S."/>
            <person name="Nakamura S."/>
            <person name="Ito N."/>
            <person name="Takarada H."/>
            <person name="Katano Y."/>
            <person name="Nakazawa H."/>
            <person name="Hosoyama A."/>
            <person name="Yamada R."/>
            <person name="Fujita N."/>
        </authorList>
    </citation>
    <scope>NUCLEOTIDE SEQUENCE [LARGE SCALE GENOMIC DNA]</scope>
    <source>
        <strain evidence="5">DSM 11245 / JCM 8867 / AIU301</strain>
    </source>
</reference>
<organism evidence="4 5">
    <name type="scientific">Acidiphilium multivorum (strain DSM 11245 / JCM 8867 / NBRC 100883 / AIU 301)</name>
    <dbReference type="NCBI Taxonomy" id="926570"/>
    <lineage>
        <taxon>Bacteria</taxon>
        <taxon>Pseudomonadati</taxon>
        <taxon>Pseudomonadota</taxon>
        <taxon>Alphaproteobacteria</taxon>
        <taxon>Acetobacterales</taxon>
        <taxon>Acidocellaceae</taxon>
        <taxon>Acidiphilium</taxon>
    </lineage>
</organism>
<dbReference type="GO" id="GO:0019693">
    <property type="term" value="P:ribose phosphate metabolic process"/>
    <property type="evidence" value="ECO:0007669"/>
    <property type="project" value="TreeGrafter"/>
</dbReference>
<dbReference type="NCBIfam" id="NF001936">
    <property type="entry name" value="PRK00714.1-3"/>
    <property type="match status" value="1"/>
</dbReference>
<dbReference type="Proteomes" id="UP000007100">
    <property type="component" value="Chromosome"/>
</dbReference>
<keyword evidence="2 3" id="KW-0378">Hydrolase</keyword>
<evidence type="ECO:0000313" key="5">
    <source>
        <dbReference type="Proteomes" id="UP000007100"/>
    </source>
</evidence>
<evidence type="ECO:0000313" key="4">
    <source>
        <dbReference type="EMBL" id="BAJ80333.1"/>
    </source>
</evidence>
<evidence type="ECO:0000256" key="2">
    <source>
        <dbReference type="ARBA" id="ARBA00022801"/>
    </source>
</evidence>
<name>F0J677_ACIMA</name>
<dbReference type="OrthoDB" id="9816040at2"/>
<comment type="cofactor">
    <cofactor evidence="1">
        <name>Mg(2+)</name>
        <dbReference type="ChEBI" id="CHEBI:18420"/>
    </cofactor>
</comment>
<dbReference type="InterPro" id="IPR015797">
    <property type="entry name" value="NUDIX_hydrolase-like_dom_sf"/>
</dbReference>
<dbReference type="GO" id="GO:0034432">
    <property type="term" value="F:bis(5'-adenosyl)-pentaphosphatase activity"/>
    <property type="evidence" value="ECO:0007669"/>
    <property type="project" value="TreeGrafter"/>
</dbReference>
<keyword evidence="5" id="KW-1185">Reference proteome</keyword>
<dbReference type="PANTHER" id="PTHR11839">
    <property type="entry name" value="UDP/ADP-SUGAR PYROPHOSPHATASE"/>
    <property type="match status" value="1"/>
</dbReference>
<dbReference type="SMR" id="F0J677"/>
<dbReference type="GO" id="GO:0006753">
    <property type="term" value="P:nucleoside phosphate metabolic process"/>
    <property type="evidence" value="ECO:0007669"/>
    <property type="project" value="TreeGrafter"/>
</dbReference>
<dbReference type="KEGG" id="amv:ACMV_09860"/>